<feature type="region of interest" description="Disordered" evidence="1">
    <location>
        <begin position="149"/>
        <end position="205"/>
    </location>
</feature>
<dbReference type="InterPro" id="IPR029030">
    <property type="entry name" value="Caspase-like_dom_sf"/>
</dbReference>
<reference evidence="3 4" key="1">
    <citation type="submission" date="2019-12" db="EMBL/GenBank/DDBJ databases">
        <title>Genome sequence of Streptomyces bambusae.</title>
        <authorList>
            <person name="Bansal K."/>
            <person name="Choksket S."/>
            <person name="Korpole S."/>
            <person name="Patil P.B."/>
        </authorList>
    </citation>
    <scope>NUCLEOTIDE SEQUENCE [LARGE SCALE GENOMIC DNA]</scope>
    <source>
        <strain evidence="3 4">SK60</strain>
    </source>
</reference>
<organism evidence="3 4">
    <name type="scientific">Streptomyces bambusae</name>
    <dbReference type="NCBI Taxonomy" id="1550616"/>
    <lineage>
        <taxon>Bacteria</taxon>
        <taxon>Bacillati</taxon>
        <taxon>Actinomycetota</taxon>
        <taxon>Actinomycetes</taxon>
        <taxon>Kitasatosporales</taxon>
        <taxon>Streptomycetaceae</taxon>
        <taxon>Streptomyces</taxon>
    </lineage>
</organism>
<dbReference type="Pfam" id="PF00656">
    <property type="entry name" value="Peptidase_C14"/>
    <property type="match status" value="1"/>
</dbReference>
<proteinExistence type="predicted"/>
<keyword evidence="4" id="KW-1185">Reference proteome</keyword>
<dbReference type="InterPro" id="IPR011600">
    <property type="entry name" value="Pept_C14_caspase"/>
</dbReference>
<accession>A0ABS6Z9B8</accession>
<dbReference type="PANTHER" id="PTHR48104">
    <property type="entry name" value="METACASPASE-4"/>
    <property type="match status" value="1"/>
</dbReference>
<dbReference type="RefSeq" id="WP_219667784.1">
    <property type="nucleotide sequence ID" value="NZ_WTFF01000099.1"/>
</dbReference>
<dbReference type="EMBL" id="WTFF01000099">
    <property type="protein sequence ID" value="MBW5483321.1"/>
    <property type="molecule type" value="Genomic_DNA"/>
</dbReference>
<dbReference type="Gene3D" id="3.40.50.1460">
    <property type="match status" value="1"/>
</dbReference>
<dbReference type="Proteomes" id="UP000812013">
    <property type="component" value="Unassembled WGS sequence"/>
</dbReference>
<comment type="caution">
    <text evidence="3">The sequence shown here is derived from an EMBL/GenBank/DDBJ whole genome shotgun (WGS) entry which is preliminary data.</text>
</comment>
<feature type="domain" description="Peptidase C14 caspase" evidence="2">
    <location>
        <begin position="5"/>
        <end position="276"/>
    </location>
</feature>
<evidence type="ECO:0000256" key="1">
    <source>
        <dbReference type="SAM" id="MobiDB-lite"/>
    </source>
</evidence>
<dbReference type="InterPro" id="IPR050452">
    <property type="entry name" value="Metacaspase"/>
</dbReference>
<feature type="compositionally biased region" description="Basic and acidic residues" evidence="1">
    <location>
        <begin position="149"/>
        <end position="160"/>
    </location>
</feature>
<evidence type="ECO:0000313" key="4">
    <source>
        <dbReference type="Proteomes" id="UP000812013"/>
    </source>
</evidence>
<dbReference type="PANTHER" id="PTHR48104:SF30">
    <property type="entry name" value="METACASPASE-1"/>
    <property type="match status" value="1"/>
</dbReference>
<evidence type="ECO:0000259" key="2">
    <source>
        <dbReference type="Pfam" id="PF00656"/>
    </source>
</evidence>
<protein>
    <submittedName>
        <fullName evidence="3">Caspase family protein</fullName>
    </submittedName>
</protein>
<name>A0ABS6Z9B8_9ACTN</name>
<feature type="compositionally biased region" description="Low complexity" evidence="1">
    <location>
        <begin position="171"/>
        <end position="183"/>
    </location>
</feature>
<gene>
    <name evidence="3" type="ORF">GPJ59_15845</name>
</gene>
<dbReference type="SUPFAM" id="SSF52129">
    <property type="entry name" value="Caspase-like"/>
    <property type="match status" value="1"/>
</dbReference>
<evidence type="ECO:0000313" key="3">
    <source>
        <dbReference type="EMBL" id="MBW5483321.1"/>
    </source>
</evidence>
<sequence length="663" mass="69633">MGKIYALLVGINEYPDTPWANLKGCRNDVAAARAVLEQRSGGRIEVRELHDDEATTEAVADAVRTHLGQAGSGDTALLWYAGHGTEYAAATPLELITEPTGRSQALCCTDGPLPDKRLGALLDGAAARGGHVVAVLDCCFSGGATREEAAQQAGHRESRARFLPPGPNAPAPSDAPSGSAHPGVRLRPEADAGACRDAAGPAPRPRHLLLAASRIDQRSTERLLPGPDGRSVHHGVFSHSLVTALRAAPPGVTARQLFAEAQAAVRRTQDGQHPSLWPQEPGGLADRPLLGGAAADPSPYLLREGPEGWEVDCGRAHGLSGDAGTEFSAAAGPVRVRAVLADRSLVDPAGWIPEPGSVHPVALSALALPPAAVVISAPPARAAAAALLAGRLDSPLLRTAEHGSAEADRAPLLLRLDLGSGQHAAVLRRDGIPYVDPLPLADPLPGRPDTLAETEADAARIAVCLAQLAQWHRIRDLSAGTSPLRGHVRVEIRPWDRPDGPPLAPDANGEIVLRYRQGAEPWVGVRLHNSGPRPLWCALISLNDRFGASTALFPGDFIGPGGSGHVWDGDPVRMVLPPSRPVRPGAFVRDWLTLLVAEGEMNTLPFHLTPWDPQQALRSAPPADALIRLTGGPGAGNRDALRVRPGTPIRWATTTLPVRTVVL</sequence>